<dbReference type="InterPro" id="IPR047650">
    <property type="entry name" value="Transpos_IS110"/>
</dbReference>
<dbReference type="Pfam" id="PF02371">
    <property type="entry name" value="Transposase_20"/>
    <property type="match status" value="1"/>
</dbReference>
<evidence type="ECO:0000259" key="2">
    <source>
        <dbReference type="Pfam" id="PF02371"/>
    </source>
</evidence>
<dbReference type="NCBIfam" id="NF033542">
    <property type="entry name" value="transpos_IS110"/>
    <property type="match status" value="1"/>
</dbReference>
<protein>
    <submittedName>
        <fullName evidence="3">IS110 family transposase</fullName>
    </submittedName>
</protein>
<dbReference type="PANTHER" id="PTHR33055:SF15">
    <property type="entry name" value="TRANSPOSASE-RELATED"/>
    <property type="match status" value="1"/>
</dbReference>
<dbReference type="EMBL" id="PCWS01000097">
    <property type="protein sequence ID" value="PIR08162.1"/>
    <property type="molecule type" value="Genomic_DNA"/>
</dbReference>
<dbReference type="InterPro" id="IPR003346">
    <property type="entry name" value="Transposase_20"/>
</dbReference>
<dbReference type="Proteomes" id="UP000230707">
    <property type="component" value="Unassembled WGS sequence"/>
</dbReference>
<name>A0A2H0NGZ7_9BACT</name>
<accession>A0A2H0NGZ7</accession>
<organism evidence="3 4">
    <name type="scientific">Candidatus Gottesmanbacteria bacterium CG11_big_fil_rev_8_21_14_0_20_37_11</name>
    <dbReference type="NCBI Taxonomy" id="1974575"/>
    <lineage>
        <taxon>Bacteria</taxon>
        <taxon>Candidatus Gottesmaniibacteriota</taxon>
    </lineage>
</organism>
<dbReference type="GO" id="GO:0006313">
    <property type="term" value="P:DNA transposition"/>
    <property type="evidence" value="ECO:0007669"/>
    <property type="project" value="InterPro"/>
</dbReference>
<dbReference type="AlphaFoldDB" id="A0A2H0NGZ7"/>
<dbReference type="InterPro" id="IPR002525">
    <property type="entry name" value="Transp_IS110-like_N"/>
</dbReference>
<feature type="domain" description="Transposase IS116/IS110/IS902 C-terminal" evidence="2">
    <location>
        <begin position="298"/>
        <end position="381"/>
    </location>
</feature>
<gene>
    <name evidence="3" type="ORF">COV53_04465</name>
</gene>
<comment type="caution">
    <text evidence="3">The sequence shown here is derived from an EMBL/GenBank/DDBJ whole genome shotgun (WGS) entry which is preliminary data.</text>
</comment>
<evidence type="ECO:0000313" key="4">
    <source>
        <dbReference type="Proteomes" id="UP000230707"/>
    </source>
</evidence>
<dbReference type="GO" id="GO:0004803">
    <property type="term" value="F:transposase activity"/>
    <property type="evidence" value="ECO:0007669"/>
    <property type="project" value="InterPro"/>
</dbReference>
<sequence length="429" mass="49061">MIYLSTINSNLSADKAGTLYVGIDLSLKSNQVVVTDTFGKQLATFAVGNDLPGANKFKEKIIQIAKQYQIATIKIGMEATSLYWWHLYQFLVQDETLNKEYILDVFTLNPKLVKRFHKATADLDKTDPIDASVIADTVRFGKVTQSHLIDEVYEPLKRLTRFRCHLVTSLIVEKNYFLTHLFLKYSSWQKIKPFSSAFGTTAQEIISKFDPEEITNLSITELAERMIGLSRNRLADPVKTALLVKEVANSSYQLANKLKEPIDLILTNTYDNIRYFGEKIKTIDAVIEKEFSRYTNPLTSIKGIGLVFAAGITAELGTTSRFRRQSQVGKYAGLAWKKSQSGEFTAEETPRKPGNTYLRYYLVQAASSLRVHNEEYKVYYERKYQEVPKHQHKRALVLTARKLVRLCFAMLRDQRFYQPGNQKGDQPKS</sequence>
<evidence type="ECO:0000313" key="3">
    <source>
        <dbReference type="EMBL" id="PIR08162.1"/>
    </source>
</evidence>
<dbReference type="Pfam" id="PF01548">
    <property type="entry name" value="DEDD_Tnp_IS110"/>
    <property type="match status" value="1"/>
</dbReference>
<reference evidence="3 4" key="1">
    <citation type="submission" date="2017-09" db="EMBL/GenBank/DDBJ databases">
        <title>Depth-based differentiation of microbial function through sediment-hosted aquifers and enrichment of novel symbionts in the deep terrestrial subsurface.</title>
        <authorList>
            <person name="Probst A.J."/>
            <person name="Ladd B."/>
            <person name="Jarett J.K."/>
            <person name="Geller-Mcgrath D.E."/>
            <person name="Sieber C.M."/>
            <person name="Emerson J.B."/>
            <person name="Anantharaman K."/>
            <person name="Thomas B.C."/>
            <person name="Malmstrom R."/>
            <person name="Stieglmeier M."/>
            <person name="Klingl A."/>
            <person name="Woyke T."/>
            <person name="Ryan C.M."/>
            <person name="Banfield J.F."/>
        </authorList>
    </citation>
    <scope>NUCLEOTIDE SEQUENCE [LARGE SCALE GENOMIC DNA]</scope>
    <source>
        <strain evidence="3">CG11_big_fil_rev_8_21_14_0_20_37_11</strain>
    </source>
</reference>
<evidence type="ECO:0000259" key="1">
    <source>
        <dbReference type="Pfam" id="PF01548"/>
    </source>
</evidence>
<proteinExistence type="predicted"/>
<dbReference type="GO" id="GO:0003677">
    <property type="term" value="F:DNA binding"/>
    <property type="evidence" value="ECO:0007669"/>
    <property type="project" value="InterPro"/>
</dbReference>
<feature type="domain" description="Transposase IS110-like N-terminal" evidence="1">
    <location>
        <begin position="21"/>
        <end position="181"/>
    </location>
</feature>
<dbReference type="PANTHER" id="PTHR33055">
    <property type="entry name" value="TRANSPOSASE FOR INSERTION SEQUENCE ELEMENT IS1111A"/>
    <property type="match status" value="1"/>
</dbReference>